<evidence type="ECO:0000313" key="2">
    <source>
        <dbReference type="Proteomes" id="UP000636709"/>
    </source>
</evidence>
<keyword evidence="2" id="KW-1185">Reference proteome</keyword>
<gene>
    <name evidence="1" type="ORF">HU200_052287</name>
</gene>
<reference evidence="1" key="1">
    <citation type="submission" date="2020-07" db="EMBL/GenBank/DDBJ databases">
        <title>Genome sequence and genetic diversity analysis of an under-domesticated orphan crop, white fonio (Digitaria exilis).</title>
        <authorList>
            <person name="Bennetzen J.L."/>
            <person name="Chen S."/>
            <person name="Ma X."/>
            <person name="Wang X."/>
            <person name="Yssel A.E.J."/>
            <person name="Chaluvadi S.R."/>
            <person name="Johnson M."/>
            <person name="Gangashetty P."/>
            <person name="Hamidou F."/>
            <person name="Sanogo M.D."/>
            <person name="Zwaenepoel A."/>
            <person name="Wallace J."/>
            <person name="Van De Peer Y."/>
            <person name="Van Deynze A."/>
        </authorList>
    </citation>
    <scope>NUCLEOTIDE SEQUENCE</scope>
    <source>
        <tissue evidence="1">Leaves</tissue>
    </source>
</reference>
<dbReference type="AlphaFoldDB" id="A0A835E7G6"/>
<sequence>MTLVALVSWDNLACSRPWQDT</sequence>
<dbReference type="Proteomes" id="UP000636709">
    <property type="component" value="Unassembled WGS sequence"/>
</dbReference>
<evidence type="ECO:0000313" key="1">
    <source>
        <dbReference type="EMBL" id="KAF8668470.1"/>
    </source>
</evidence>
<accession>A0A835E7G6</accession>
<name>A0A835E7G6_9POAL</name>
<dbReference type="EMBL" id="JACEFO010002276">
    <property type="protein sequence ID" value="KAF8668470.1"/>
    <property type="molecule type" value="Genomic_DNA"/>
</dbReference>
<organism evidence="1 2">
    <name type="scientific">Digitaria exilis</name>
    <dbReference type="NCBI Taxonomy" id="1010633"/>
    <lineage>
        <taxon>Eukaryota</taxon>
        <taxon>Viridiplantae</taxon>
        <taxon>Streptophyta</taxon>
        <taxon>Embryophyta</taxon>
        <taxon>Tracheophyta</taxon>
        <taxon>Spermatophyta</taxon>
        <taxon>Magnoliopsida</taxon>
        <taxon>Liliopsida</taxon>
        <taxon>Poales</taxon>
        <taxon>Poaceae</taxon>
        <taxon>PACMAD clade</taxon>
        <taxon>Panicoideae</taxon>
        <taxon>Panicodae</taxon>
        <taxon>Paniceae</taxon>
        <taxon>Anthephorinae</taxon>
        <taxon>Digitaria</taxon>
    </lineage>
</organism>
<comment type="caution">
    <text evidence="1">The sequence shown here is derived from an EMBL/GenBank/DDBJ whole genome shotgun (WGS) entry which is preliminary data.</text>
</comment>
<proteinExistence type="predicted"/>
<protein>
    <submittedName>
        <fullName evidence="1">Uncharacterized protein</fullName>
    </submittedName>
</protein>